<dbReference type="SUPFAM" id="SSF56112">
    <property type="entry name" value="Protein kinase-like (PK-like)"/>
    <property type="match status" value="1"/>
</dbReference>
<evidence type="ECO:0000256" key="6">
    <source>
        <dbReference type="ARBA" id="ARBA00030980"/>
    </source>
</evidence>
<evidence type="ECO:0000313" key="13">
    <source>
        <dbReference type="Proteomes" id="UP000283090"/>
    </source>
</evidence>
<feature type="region of interest" description="Disordered" evidence="10">
    <location>
        <begin position="473"/>
        <end position="519"/>
    </location>
</feature>
<dbReference type="PANTHER" id="PTHR38248">
    <property type="entry name" value="FUNK1 6"/>
    <property type="match status" value="1"/>
</dbReference>
<dbReference type="GeneID" id="93589588"/>
<evidence type="ECO:0000256" key="8">
    <source>
        <dbReference type="ARBA" id="ARBA00047899"/>
    </source>
</evidence>
<dbReference type="RefSeq" id="XP_067488409.1">
    <property type="nucleotide sequence ID" value="XM_067636833.1"/>
</dbReference>
<accession>A0A436ZVU0</accession>
<dbReference type="AlphaFoldDB" id="A0A436ZVU0"/>
<dbReference type="VEuPathDB" id="FungiDB:DFL_007277"/>
<feature type="compositionally biased region" description="Polar residues" evidence="10">
    <location>
        <begin position="489"/>
        <end position="499"/>
    </location>
</feature>
<dbReference type="Gene3D" id="1.10.510.10">
    <property type="entry name" value="Transferase(Phosphotransferase) domain 1"/>
    <property type="match status" value="1"/>
</dbReference>
<dbReference type="Pfam" id="PF17667">
    <property type="entry name" value="Pkinase_fungal"/>
    <property type="match status" value="1"/>
</dbReference>
<comment type="function">
    <text evidence="1">Component of the EKC/KEOPS complex that is required for the formation of a threonylcarbamoyl group on adenosine at position 37 (t(6)A37) in tRNAs that read codons beginning with adenine. The complex is probably involved in the transfer of the threonylcarbamoyl moiety of threonylcarbamoyl-AMP (TC-AMP) to the N6 group of A37. BUD32 has ATPase activity in the context of the EKC/KEOPS complex and likely plays a supporting role to the catalytic subunit KAE1. The EKC/KEOPS complex also promotes both telomere uncapping and telomere elongation. The complex is required for efficient recruitment of transcriptional coactivators.</text>
</comment>
<dbReference type="Proteomes" id="UP000283090">
    <property type="component" value="Unassembled WGS sequence"/>
</dbReference>
<dbReference type="OrthoDB" id="5584477at2759"/>
<comment type="subunit">
    <text evidence="2">Component of the EKC/KEOPS complex composed of at least BUD32, CGI121, GON7, KAE1 and PCC1; the whole complex dimerizes.</text>
</comment>
<protein>
    <recommendedName>
        <fullName evidence="5">EKC/KEOPS complex subunit BUD32</fullName>
        <ecNumber evidence="3">2.7.11.1</ecNumber>
    </recommendedName>
    <alternativeName>
        <fullName evidence="6 7">Atypical Serine/threonine protein kinase BUD32</fullName>
    </alternativeName>
    <alternativeName>
        <fullName evidence="4">EKC/KEOPS complex subunit bud32</fullName>
    </alternativeName>
</protein>
<dbReference type="PROSITE" id="PS00109">
    <property type="entry name" value="PROTEIN_KINASE_TYR"/>
    <property type="match status" value="1"/>
</dbReference>
<dbReference type="InterPro" id="IPR000719">
    <property type="entry name" value="Prot_kinase_dom"/>
</dbReference>
<reference evidence="12 13" key="1">
    <citation type="submission" date="2019-01" db="EMBL/GenBank/DDBJ databases">
        <title>Intercellular communication is required for trap formation in the nematode-trapping fungus Duddingtonia flagrans.</title>
        <authorList>
            <person name="Youssar L."/>
            <person name="Wernet V."/>
            <person name="Hensel N."/>
            <person name="Hildebrandt H.-G."/>
            <person name="Fischer R."/>
        </authorList>
    </citation>
    <scope>NUCLEOTIDE SEQUENCE [LARGE SCALE GENOMIC DNA]</scope>
    <source>
        <strain evidence="12 13">CBS H-5679</strain>
    </source>
</reference>
<proteinExistence type="predicted"/>
<dbReference type="InterPro" id="IPR011009">
    <property type="entry name" value="Kinase-like_dom_sf"/>
</dbReference>
<evidence type="ECO:0000256" key="9">
    <source>
        <dbReference type="ARBA" id="ARBA00048679"/>
    </source>
</evidence>
<organism evidence="12 13">
    <name type="scientific">Arthrobotrys flagrans</name>
    <name type="common">Nematode-trapping fungus</name>
    <name type="synonym">Trichothecium flagrans</name>
    <dbReference type="NCBI Taxonomy" id="97331"/>
    <lineage>
        <taxon>Eukaryota</taxon>
        <taxon>Fungi</taxon>
        <taxon>Dikarya</taxon>
        <taxon>Ascomycota</taxon>
        <taxon>Pezizomycotina</taxon>
        <taxon>Orbiliomycetes</taxon>
        <taxon>Orbiliales</taxon>
        <taxon>Orbiliaceae</taxon>
        <taxon>Arthrobotrys</taxon>
    </lineage>
</organism>
<evidence type="ECO:0000256" key="3">
    <source>
        <dbReference type="ARBA" id="ARBA00012513"/>
    </source>
</evidence>
<comment type="caution">
    <text evidence="12">The sequence shown here is derived from an EMBL/GenBank/DDBJ whole genome shotgun (WGS) entry which is preliminary data.</text>
</comment>
<gene>
    <name evidence="12" type="ORF">DFL_007277</name>
</gene>
<dbReference type="GO" id="GO:0005524">
    <property type="term" value="F:ATP binding"/>
    <property type="evidence" value="ECO:0007669"/>
    <property type="project" value="InterPro"/>
</dbReference>
<evidence type="ECO:0000256" key="2">
    <source>
        <dbReference type="ARBA" id="ARBA00011534"/>
    </source>
</evidence>
<dbReference type="GO" id="GO:0004674">
    <property type="term" value="F:protein serine/threonine kinase activity"/>
    <property type="evidence" value="ECO:0007669"/>
    <property type="project" value="UniProtKB-EC"/>
</dbReference>
<sequence length="775" mass="88265">MALSEDLLKVIEKSALDEGSLNSVRDKLRACAGTPPWDIVTNLLGLLVSSSTAFNLPIGGSIVARKLFIMLQNIQDGSLEIEEFRPLIDVVVNSSRTDTDIWAAVIDLIEAVRPSTPQNFTAATPTFFGTPVKTSSSRLADSETREIVEKELFHEVKRCTFRNVKGFWDKFFDSESWDEERKAMLKGMMAEHDGRKWTGFPSTPDEKPVWEWLRSLEKRFLAGVPYELCTTNNANQFEERKGQLDIFLRRPPKREDSIFSYKDVLVVGEQKKSAVTRNFKATLLQLTRYVRSIFADQPTRRFVHAFSLCGSTMELWVFDRSGPYSSGQFDIHGEPKKFARAFVGYATMDDDAMGLDTFIERNGTHRYVTLDDAENNETRIGLERIIIRQKAIVCRGTTCYMTQNRNVAKFSWVPDKRKPEVDQLNLAKERGVKGVAKVVAYRRITTIGEMRRGLEFQKSHRFREEIDLFEDLSATASTNTPGQKRKSSSDNTFDNVSGSKRQRSNRPKPGPVEELNDQLSISKPKPSLCTLSEDLWENRIYSCLVVSPAGRVISDFKSVKELLESMRDAIKAHQSLYMTGEILHRDISSNNIIITKPETAEGFKGMLIDLDLAKVKYSGPSGARQQTGTMQFMAVEVLRGIDHTYRHDLESFFYVLLWMCARQSWMNGFAANGEEMPKRSVLRRWEIGDFQDIADAKEGSMTVNGVDRIVSEFPRLLNVVRPLCLDIRKILFPLDKDERMFFGTHKGDPDRLYRPIIEAYDKVILDLGKNSSEVI</sequence>
<evidence type="ECO:0000256" key="1">
    <source>
        <dbReference type="ARBA" id="ARBA00003747"/>
    </source>
</evidence>
<evidence type="ECO:0000256" key="7">
    <source>
        <dbReference type="ARBA" id="ARBA00033194"/>
    </source>
</evidence>
<name>A0A436ZVU0_ARTFL</name>
<dbReference type="STRING" id="97331.A0A436ZVU0"/>
<evidence type="ECO:0000313" key="12">
    <source>
        <dbReference type="EMBL" id="RVD82865.1"/>
    </source>
</evidence>
<evidence type="ECO:0000256" key="5">
    <source>
        <dbReference type="ARBA" id="ARBA00019973"/>
    </source>
</evidence>
<dbReference type="InterPro" id="IPR040976">
    <property type="entry name" value="Pkinase_fungal"/>
</dbReference>
<feature type="domain" description="Protein kinase" evidence="11">
    <location>
        <begin position="387"/>
        <end position="775"/>
    </location>
</feature>
<dbReference type="PROSITE" id="PS50011">
    <property type="entry name" value="PROTEIN_KINASE_DOM"/>
    <property type="match status" value="1"/>
</dbReference>
<evidence type="ECO:0000256" key="10">
    <source>
        <dbReference type="SAM" id="MobiDB-lite"/>
    </source>
</evidence>
<evidence type="ECO:0000256" key="4">
    <source>
        <dbReference type="ARBA" id="ARBA00013948"/>
    </source>
</evidence>
<keyword evidence="13" id="KW-1185">Reference proteome</keyword>
<dbReference type="PANTHER" id="PTHR38248:SF2">
    <property type="entry name" value="FUNK1 11"/>
    <property type="match status" value="1"/>
</dbReference>
<comment type="catalytic activity">
    <reaction evidence="9">
        <text>L-seryl-[protein] + ATP = O-phospho-L-seryl-[protein] + ADP + H(+)</text>
        <dbReference type="Rhea" id="RHEA:17989"/>
        <dbReference type="Rhea" id="RHEA-COMP:9863"/>
        <dbReference type="Rhea" id="RHEA-COMP:11604"/>
        <dbReference type="ChEBI" id="CHEBI:15378"/>
        <dbReference type="ChEBI" id="CHEBI:29999"/>
        <dbReference type="ChEBI" id="CHEBI:30616"/>
        <dbReference type="ChEBI" id="CHEBI:83421"/>
        <dbReference type="ChEBI" id="CHEBI:456216"/>
        <dbReference type="EC" id="2.7.11.1"/>
    </reaction>
</comment>
<dbReference type="EMBL" id="SAEB01000009">
    <property type="protein sequence ID" value="RVD82865.1"/>
    <property type="molecule type" value="Genomic_DNA"/>
</dbReference>
<dbReference type="EC" id="2.7.11.1" evidence="3"/>
<dbReference type="InterPro" id="IPR008266">
    <property type="entry name" value="Tyr_kinase_AS"/>
</dbReference>
<comment type="catalytic activity">
    <reaction evidence="8">
        <text>L-threonyl-[protein] + ATP = O-phospho-L-threonyl-[protein] + ADP + H(+)</text>
        <dbReference type="Rhea" id="RHEA:46608"/>
        <dbReference type="Rhea" id="RHEA-COMP:11060"/>
        <dbReference type="Rhea" id="RHEA-COMP:11605"/>
        <dbReference type="ChEBI" id="CHEBI:15378"/>
        <dbReference type="ChEBI" id="CHEBI:30013"/>
        <dbReference type="ChEBI" id="CHEBI:30616"/>
        <dbReference type="ChEBI" id="CHEBI:61977"/>
        <dbReference type="ChEBI" id="CHEBI:456216"/>
        <dbReference type="EC" id="2.7.11.1"/>
    </reaction>
</comment>
<evidence type="ECO:0000259" key="11">
    <source>
        <dbReference type="PROSITE" id="PS50011"/>
    </source>
</evidence>